<organism evidence="4 5">
    <name type="scientific">Nezara viridula</name>
    <name type="common">Southern green stink bug</name>
    <name type="synonym">Cimex viridulus</name>
    <dbReference type="NCBI Taxonomy" id="85310"/>
    <lineage>
        <taxon>Eukaryota</taxon>
        <taxon>Metazoa</taxon>
        <taxon>Ecdysozoa</taxon>
        <taxon>Arthropoda</taxon>
        <taxon>Hexapoda</taxon>
        <taxon>Insecta</taxon>
        <taxon>Pterygota</taxon>
        <taxon>Neoptera</taxon>
        <taxon>Paraneoptera</taxon>
        <taxon>Hemiptera</taxon>
        <taxon>Heteroptera</taxon>
        <taxon>Panheteroptera</taxon>
        <taxon>Pentatomomorpha</taxon>
        <taxon>Pentatomoidea</taxon>
        <taxon>Pentatomidae</taxon>
        <taxon>Pentatominae</taxon>
        <taxon>Nezara</taxon>
    </lineage>
</organism>
<dbReference type="PANTHER" id="PTHR43903">
    <property type="entry name" value="NEUROLIGIN"/>
    <property type="match status" value="1"/>
</dbReference>
<dbReference type="Proteomes" id="UP001152798">
    <property type="component" value="Chromosome 6"/>
</dbReference>
<dbReference type="AlphaFoldDB" id="A0A9P0HL95"/>
<dbReference type="EMBL" id="OV725082">
    <property type="protein sequence ID" value="CAH1404715.1"/>
    <property type="molecule type" value="Genomic_DNA"/>
</dbReference>
<evidence type="ECO:0000256" key="1">
    <source>
        <dbReference type="ARBA" id="ARBA00005964"/>
    </source>
</evidence>
<proteinExistence type="inferred from homology"/>
<gene>
    <name evidence="4" type="ORF">NEZAVI_LOCUS13074</name>
</gene>
<dbReference type="SUPFAM" id="SSF53474">
    <property type="entry name" value="alpha/beta-Hydrolases"/>
    <property type="match status" value="1"/>
</dbReference>
<evidence type="ECO:0000313" key="4">
    <source>
        <dbReference type="EMBL" id="CAH1404715.1"/>
    </source>
</evidence>
<evidence type="ECO:0000256" key="2">
    <source>
        <dbReference type="ARBA" id="ARBA00023180"/>
    </source>
</evidence>
<dbReference type="InterPro" id="IPR029058">
    <property type="entry name" value="AB_hydrolase_fold"/>
</dbReference>
<sequence>MCGARGLAGCHSGTGYQNILGRNLPVIVFIHGESFSWNSGNAYDGSTLASYGNVIFVTLNFRLGVLGSDRENGEKLNVVINPNTDVFLFKIRKEIKGLGEYGGDEEGWGCTKQY</sequence>
<dbReference type="Gene3D" id="3.40.50.1820">
    <property type="entry name" value="alpha/beta hydrolase"/>
    <property type="match status" value="1"/>
</dbReference>
<keyword evidence="5" id="KW-1185">Reference proteome</keyword>
<comment type="similarity">
    <text evidence="1">Belongs to the type-B carboxylesterase/lipase family.</text>
</comment>
<reference evidence="4" key="1">
    <citation type="submission" date="2022-01" db="EMBL/GenBank/DDBJ databases">
        <authorList>
            <person name="King R."/>
        </authorList>
    </citation>
    <scope>NUCLEOTIDE SEQUENCE</scope>
</reference>
<name>A0A9P0HL95_NEZVI</name>
<dbReference type="InterPro" id="IPR002018">
    <property type="entry name" value="CarbesteraseB"/>
</dbReference>
<dbReference type="OrthoDB" id="3200163at2759"/>
<evidence type="ECO:0000313" key="5">
    <source>
        <dbReference type="Proteomes" id="UP001152798"/>
    </source>
</evidence>
<keyword evidence="2" id="KW-0325">Glycoprotein</keyword>
<feature type="domain" description="Carboxylesterase type B" evidence="3">
    <location>
        <begin position="22"/>
        <end position="67"/>
    </location>
</feature>
<dbReference type="Pfam" id="PF00135">
    <property type="entry name" value="COesterase"/>
    <property type="match status" value="1"/>
</dbReference>
<protein>
    <recommendedName>
        <fullName evidence="3">Carboxylesterase type B domain-containing protein</fullName>
    </recommendedName>
</protein>
<accession>A0A9P0HL95</accession>
<dbReference type="InterPro" id="IPR051093">
    <property type="entry name" value="Neuroligin/BSAL"/>
</dbReference>
<evidence type="ECO:0000259" key="3">
    <source>
        <dbReference type="Pfam" id="PF00135"/>
    </source>
</evidence>